<comment type="caution">
    <text evidence="3">The sequence shown here is derived from an EMBL/GenBank/DDBJ whole genome shotgun (WGS) entry which is preliminary data.</text>
</comment>
<sequence>MMLNLDFPEDVEFSRLLARQTDVDLTMIALEIARDAYPSLNFSHTLQWIAKRGRELIAPATRCRSERELLQEVTRCLAGTHGLHGDREAFQRPESSYLHRVIETGVGIPISLSLVYTAVAQQAGIDLVGVAAPMHFLARYDGAGGVLFLDAFHHGRILSYDRCVAWLRHLTKLSADEIEPLLEPARPRDIITRLLNNLKALHVQHGAWEAAWQVQRRLLALQPSAFEQRRDLALIALKSNRPGVAVDLIETCLKDCDDEQDRTVLYQHLRAAEQLLSEWN</sequence>
<dbReference type="AlphaFoldDB" id="A0A7C4QP40"/>
<dbReference type="PANTHER" id="PTHR31350">
    <property type="entry name" value="SI:DKEY-261L7.2"/>
    <property type="match status" value="1"/>
</dbReference>
<dbReference type="Pfam" id="PF13369">
    <property type="entry name" value="Transglut_core2"/>
    <property type="match status" value="1"/>
</dbReference>
<protein>
    <submittedName>
        <fullName evidence="3">Tetratricopeptide repeat protein</fullName>
    </submittedName>
</protein>
<evidence type="ECO:0000313" key="3">
    <source>
        <dbReference type="EMBL" id="HGT37709.1"/>
    </source>
</evidence>
<feature type="domain" description="Protein SirB1 N-terminal" evidence="2">
    <location>
        <begin position="44"/>
        <end position="196"/>
    </location>
</feature>
<dbReference type="InterPro" id="IPR011990">
    <property type="entry name" value="TPR-like_helical_dom_sf"/>
</dbReference>
<organism evidence="3">
    <name type="scientific">Schlesneria paludicola</name>
    <dbReference type="NCBI Taxonomy" id="360056"/>
    <lineage>
        <taxon>Bacteria</taxon>
        <taxon>Pseudomonadati</taxon>
        <taxon>Planctomycetota</taxon>
        <taxon>Planctomycetia</taxon>
        <taxon>Planctomycetales</taxon>
        <taxon>Planctomycetaceae</taxon>
        <taxon>Schlesneria</taxon>
    </lineage>
</organism>
<reference evidence="3" key="1">
    <citation type="journal article" date="2020" name="mSystems">
        <title>Genome- and Community-Level Interaction Insights into Carbon Utilization and Element Cycling Functions of Hydrothermarchaeota in Hydrothermal Sediment.</title>
        <authorList>
            <person name="Zhou Z."/>
            <person name="Liu Y."/>
            <person name="Xu W."/>
            <person name="Pan J."/>
            <person name="Luo Z.H."/>
            <person name="Li M."/>
        </authorList>
    </citation>
    <scope>NUCLEOTIDE SEQUENCE [LARGE SCALE GENOMIC DNA]</scope>
    <source>
        <strain evidence="3">SpSt-508</strain>
    </source>
</reference>
<evidence type="ECO:0000259" key="2">
    <source>
        <dbReference type="Pfam" id="PF13369"/>
    </source>
</evidence>
<dbReference type="Pfam" id="PF13371">
    <property type="entry name" value="TPR_9"/>
    <property type="match status" value="1"/>
</dbReference>
<dbReference type="PANTHER" id="PTHR31350:SF21">
    <property type="entry name" value="F-BOX ONLY PROTEIN 21"/>
    <property type="match status" value="1"/>
</dbReference>
<accession>A0A7C4QP40</accession>
<dbReference type="InterPro" id="IPR032698">
    <property type="entry name" value="SirB1_N"/>
</dbReference>
<dbReference type="EMBL" id="DSVQ01000001">
    <property type="protein sequence ID" value="HGT37709.1"/>
    <property type="molecule type" value="Genomic_DNA"/>
</dbReference>
<gene>
    <name evidence="3" type="ORF">ENS64_00335</name>
</gene>
<proteinExistence type="inferred from homology"/>
<comment type="similarity">
    <text evidence="1">Belongs to the UPF0162 family.</text>
</comment>
<name>A0A7C4QP40_9PLAN</name>
<evidence type="ECO:0000256" key="1">
    <source>
        <dbReference type="ARBA" id="ARBA00007100"/>
    </source>
</evidence>
<dbReference type="SUPFAM" id="SSF48452">
    <property type="entry name" value="TPR-like"/>
    <property type="match status" value="1"/>
</dbReference>